<evidence type="ECO:0008006" key="5">
    <source>
        <dbReference type="Google" id="ProtNLM"/>
    </source>
</evidence>
<keyword evidence="3" id="KW-1185">Reference proteome</keyword>
<gene>
    <name evidence="4" type="ORF">K489DRAFT_406616</name>
</gene>
<feature type="signal peptide" evidence="2">
    <location>
        <begin position="1"/>
        <end position="17"/>
    </location>
</feature>
<evidence type="ECO:0000256" key="1">
    <source>
        <dbReference type="SAM" id="MobiDB-lite"/>
    </source>
</evidence>
<reference evidence="4" key="3">
    <citation type="submission" date="2025-08" db="UniProtKB">
        <authorList>
            <consortium name="RefSeq"/>
        </authorList>
    </citation>
    <scope>IDENTIFICATION</scope>
    <source>
        <strain evidence="4">CBS 342.82</strain>
    </source>
</reference>
<feature type="region of interest" description="Disordered" evidence="1">
    <location>
        <begin position="142"/>
        <end position="177"/>
    </location>
</feature>
<feature type="chain" id="PRO_5026936483" description="GPI anchored serine-threonine rich protein" evidence="2">
    <location>
        <begin position="18"/>
        <end position="235"/>
    </location>
</feature>
<name>A0A6J3MCN7_9PEZI</name>
<proteinExistence type="predicted"/>
<sequence length="235" mass="24033">MRFALAVLSMVLPLVVATDEEVFGKHETSFADPFTALLERRICQSVPVRLYSCEASCGTGYRSCVYDTMCFNPSAGETCCSTGQYCRSGTYCTSGGCCPNGQTCRGNAIGTLPGYQLTPTTTTARATTTRATIDYTTTSTRTTTFTTPTTTSTRTTTATTATTTSSTSSSTTSTTATTSIALGTGGGGVIVGPATGAVTPTTARPTVVNVGGAEELARNTFGGALAAMVVGLLAL</sequence>
<keyword evidence="2" id="KW-0732">Signal</keyword>
<evidence type="ECO:0000256" key="2">
    <source>
        <dbReference type="SAM" id="SignalP"/>
    </source>
</evidence>
<dbReference type="AlphaFoldDB" id="A0A6J3MCN7"/>
<organism evidence="4">
    <name type="scientific">Dissoconium aciculare CBS 342.82</name>
    <dbReference type="NCBI Taxonomy" id="1314786"/>
    <lineage>
        <taxon>Eukaryota</taxon>
        <taxon>Fungi</taxon>
        <taxon>Dikarya</taxon>
        <taxon>Ascomycota</taxon>
        <taxon>Pezizomycotina</taxon>
        <taxon>Dothideomycetes</taxon>
        <taxon>Dothideomycetidae</taxon>
        <taxon>Mycosphaerellales</taxon>
        <taxon>Dissoconiaceae</taxon>
        <taxon>Dissoconium</taxon>
    </lineage>
</organism>
<reference evidence="4" key="1">
    <citation type="submission" date="2020-01" db="EMBL/GenBank/DDBJ databases">
        <authorList>
            <consortium name="DOE Joint Genome Institute"/>
            <person name="Haridas S."/>
            <person name="Albert R."/>
            <person name="Binder M."/>
            <person name="Bloem J."/>
            <person name="Labutti K."/>
            <person name="Salamov A."/>
            <person name="Andreopoulos B."/>
            <person name="Baker S.E."/>
            <person name="Barry K."/>
            <person name="Bills G."/>
            <person name="Bluhm B.H."/>
            <person name="Cannon C."/>
            <person name="Castanera R."/>
            <person name="Culley D.E."/>
            <person name="Daum C."/>
            <person name="Ezra D."/>
            <person name="Gonzalez J.B."/>
            <person name="Henrissat B."/>
            <person name="Kuo A."/>
            <person name="Liang C."/>
            <person name="Lipzen A."/>
            <person name="Lutzoni F."/>
            <person name="Magnuson J."/>
            <person name="Mondo S."/>
            <person name="Nolan M."/>
            <person name="Ohm R."/>
            <person name="Pangilinan J."/>
            <person name="Park H.-J."/>
            <person name="Ramirez L."/>
            <person name="Alfaro M."/>
            <person name="Sun H."/>
            <person name="Tritt A."/>
            <person name="Yoshinaga Y."/>
            <person name="Zwiers L.-H."/>
            <person name="Turgeon B.G."/>
            <person name="Goodwin S.B."/>
            <person name="Spatafora J.W."/>
            <person name="Crous P.W."/>
            <person name="Grigoriev I.V."/>
        </authorList>
    </citation>
    <scope>NUCLEOTIDE SEQUENCE</scope>
    <source>
        <strain evidence="4">CBS 342.82</strain>
    </source>
</reference>
<protein>
    <recommendedName>
        <fullName evidence="5">GPI anchored serine-threonine rich protein</fullName>
    </recommendedName>
</protein>
<dbReference type="Proteomes" id="UP000504637">
    <property type="component" value="Unplaced"/>
</dbReference>
<reference evidence="4" key="2">
    <citation type="submission" date="2020-04" db="EMBL/GenBank/DDBJ databases">
        <authorList>
            <consortium name="NCBI Genome Project"/>
        </authorList>
    </citation>
    <scope>NUCLEOTIDE SEQUENCE</scope>
    <source>
        <strain evidence="4">CBS 342.82</strain>
    </source>
</reference>
<accession>A0A6J3MCN7</accession>
<dbReference type="GeneID" id="54365074"/>
<dbReference type="OrthoDB" id="5409186at2759"/>
<evidence type="ECO:0000313" key="3">
    <source>
        <dbReference type="Proteomes" id="UP000504637"/>
    </source>
</evidence>
<evidence type="ECO:0000313" key="4">
    <source>
        <dbReference type="RefSeq" id="XP_033462821.1"/>
    </source>
</evidence>
<dbReference type="RefSeq" id="XP_033462821.1">
    <property type="nucleotide sequence ID" value="XM_033607274.1"/>
</dbReference>